<dbReference type="RefSeq" id="WP_307429952.1">
    <property type="nucleotide sequence ID" value="NZ_JAUSVK010000001.1"/>
</dbReference>
<keyword evidence="3" id="KW-1185">Reference proteome</keyword>
<evidence type="ECO:0000313" key="3">
    <source>
        <dbReference type="Proteomes" id="UP001237448"/>
    </source>
</evidence>
<name>A0ABU0FH08_9HYPH</name>
<dbReference type="EMBL" id="JAUSVK010000001">
    <property type="protein sequence ID" value="MDQ0393897.1"/>
    <property type="molecule type" value="Genomic_DNA"/>
</dbReference>
<comment type="caution">
    <text evidence="2">The sequence shown here is derived from an EMBL/GenBank/DDBJ whole genome shotgun (WGS) entry which is preliminary data.</text>
</comment>
<reference evidence="2 3" key="1">
    <citation type="submission" date="2023-07" db="EMBL/GenBank/DDBJ databases">
        <title>Genomic Encyclopedia of Type Strains, Phase IV (KMG-IV): sequencing the most valuable type-strain genomes for metagenomic binning, comparative biology and taxonomic classification.</title>
        <authorList>
            <person name="Goeker M."/>
        </authorList>
    </citation>
    <scope>NUCLEOTIDE SEQUENCE [LARGE SCALE GENOMIC DNA]</scope>
    <source>
        <strain evidence="2 3">DSM 5896</strain>
    </source>
</reference>
<feature type="domain" description="Glycine zipper" evidence="1">
    <location>
        <begin position="30"/>
        <end position="72"/>
    </location>
</feature>
<gene>
    <name evidence="2" type="ORF">J3R73_003689</name>
</gene>
<evidence type="ECO:0000259" key="1">
    <source>
        <dbReference type="Pfam" id="PF13488"/>
    </source>
</evidence>
<sequence>MNRLLGSALIGAITLNVAACSSSPGDRALGGAVIGGTAGALIGGMVSRDSGTGALVGGALGAATGAIIGAATTPRPAPAADQCSRWGADAYGREYCAGY</sequence>
<evidence type="ECO:0000313" key="2">
    <source>
        <dbReference type="EMBL" id="MDQ0393897.1"/>
    </source>
</evidence>
<dbReference type="InterPro" id="IPR039567">
    <property type="entry name" value="Gly-zipper"/>
</dbReference>
<proteinExistence type="predicted"/>
<dbReference type="Pfam" id="PF13488">
    <property type="entry name" value="Gly-zipper_Omp"/>
    <property type="match status" value="1"/>
</dbReference>
<accession>A0ABU0FH08</accession>
<organism evidence="2 3">
    <name type="scientific">Labrys monachus</name>
    <dbReference type="NCBI Taxonomy" id="217067"/>
    <lineage>
        <taxon>Bacteria</taxon>
        <taxon>Pseudomonadati</taxon>
        <taxon>Pseudomonadota</taxon>
        <taxon>Alphaproteobacteria</taxon>
        <taxon>Hyphomicrobiales</taxon>
        <taxon>Xanthobacteraceae</taxon>
        <taxon>Labrys</taxon>
    </lineage>
</organism>
<dbReference type="Proteomes" id="UP001237448">
    <property type="component" value="Unassembled WGS sequence"/>
</dbReference>
<protein>
    <submittedName>
        <fullName evidence="2">Uncharacterized protein YcfJ</fullName>
    </submittedName>
</protein>